<dbReference type="HOGENOM" id="CLU_145408_0_0_5"/>
<evidence type="ECO:0000313" key="5">
    <source>
        <dbReference type="Proteomes" id="UP000002931"/>
    </source>
</evidence>
<dbReference type="InterPro" id="IPR016181">
    <property type="entry name" value="Acyl_CoA_acyltransferase"/>
</dbReference>
<keyword evidence="1" id="KW-0808">Transferase</keyword>
<dbReference type="EMBL" id="AAMT01000010">
    <property type="protein sequence ID" value="EAQ12121.1"/>
    <property type="molecule type" value="Genomic_DNA"/>
</dbReference>
<proteinExistence type="predicted"/>
<dbReference type="PANTHER" id="PTHR43877">
    <property type="entry name" value="AMINOALKYLPHOSPHONATE N-ACETYLTRANSFERASE-RELATED-RELATED"/>
    <property type="match status" value="1"/>
</dbReference>
<dbReference type="eggNOG" id="COG0456">
    <property type="taxonomic scope" value="Bacteria"/>
</dbReference>
<evidence type="ECO:0000256" key="2">
    <source>
        <dbReference type="ARBA" id="ARBA00023315"/>
    </source>
</evidence>
<dbReference type="Gene3D" id="3.40.630.30">
    <property type="match status" value="1"/>
</dbReference>
<dbReference type="InterPro" id="IPR050832">
    <property type="entry name" value="Bact_Acetyltransf"/>
</dbReference>
<reference evidence="4 5" key="1">
    <citation type="journal article" date="2010" name="J. Bacteriol.">
        <title>Genome sequences of Pelagibaca bermudensis HTCC2601T and Maritimibacter alkaliphilus HTCC2654T, the type strains of two marine Roseobacter genera.</title>
        <authorList>
            <person name="Thrash J.C."/>
            <person name="Cho J.C."/>
            <person name="Ferriera S."/>
            <person name="Johnson J."/>
            <person name="Vergin K.L."/>
            <person name="Giovannoni S.J."/>
        </authorList>
    </citation>
    <scope>NUCLEOTIDE SEQUENCE [LARGE SCALE GENOMIC DNA]</scope>
    <source>
        <strain evidence="4 5">HTCC2654</strain>
    </source>
</reference>
<dbReference type="PROSITE" id="PS51186">
    <property type="entry name" value="GNAT"/>
    <property type="match status" value="1"/>
</dbReference>
<comment type="caution">
    <text evidence="4">The sequence shown here is derived from an EMBL/GenBank/DDBJ whole genome shotgun (WGS) entry which is preliminary data.</text>
</comment>
<dbReference type="Pfam" id="PF00583">
    <property type="entry name" value="Acetyltransf_1"/>
    <property type="match status" value="1"/>
</dbReference>
<dbReference type="AlphaFoldDB" id="A3VIC2"/>
<evidence type="ECO:0000256" key="1">
    <source>
        <dbReference type="ARBA" id="ARBA00022679"/>
    </source>
</evidence>
<dbReference type="OrthoDB" id="9796129at2"/>
<organism evidence="4 5">
    <name type="scientific">Maritimibacter alkaliphilus HTCC2654</name>
    <dbReference type="NCBI Taxonomy" id="314271"/>
    <lineage>
        <taxon>Bacteria</taxon>
        <taxon>Pseudomonadati</taxon>
        <taxon>Pseudomonadota</taxon>
        <taxon>Alphaproteobacteria</taxon>
        <taxon>Rhodobacterales</taxon>
        <taxon>Roseobacteraceae</taxon>
        <taxon>Maritimibacter</taxon>
    </lineage>
</organism>
<keyword evidence="2" id="KW-0012">Acyltransferase</keyword>
<dbReference type="STRING" id="314271.RB2654_01425"/>
<keyword evidence="5" id="KW-1185">Reference proteome</keyword>
<feature type="domain" description="N-acetyltransferase" evidence="3">
    <location>
        <begin position="5"/>
        <end position="144"/>
    </location>
</feature>
<accession>A3VIC2</accession>
<evidence type="ECO:0000259" key="3">
    <source>
        <dbReference type="PROSITE" id="PS51186"/>
    </source>
</evidence>
<name>A3VIC2_9RHOB</name>
<gene>
    <name evidence="4" type="ORF">RB2654_01425</name>
</gene>
<dbReference type="GO" id="GO:0016747">
    <property type="term" value="F:acyltransferase activity, transferring groups other than amino-acyl groups"/>
    <property type="evidence" value="ECO:0007669"/>
    <property type="project" value="InterPro"/>
</dbReference>
<evidence type="ECO:0000313" key="4">
    <source>
        <dbReference type="EMBL" id="EAQ12121.1"/>
    </source>
</evidence>
<dbReference type="SUPFAM" id="SSF55729">
    <property type="entry name" value="Acyl-CoA N-acyltransferases (Nat)"/>
    <property type="match status" value="1"/>
</dbReference>
<sequence length="144" mass="15797">MGDDIDVRRLGPVDIEAILSSDAFDHPARPDQTRAFLDAPDTAIIGALDGDRMIGFASATVLLHPDKPPMLFVNEVGVNEGFRKRGIATRLVEALIDWARAYGCEGIWLATEEDNAAARALYRKLDARETTGVVVFDWDGALER</sequence>
<dbReference type="InterPro" id="IPR000182">
    <property type="entry name" value="GNAT_dom"/>
</dbReference>
<protein>
    <recommendedName>
        <fullName evidence="3">N-acetyltransferase domain-containing protein</fullName>
    </recommendedName>
</protein>
<dbReference type="CDD" id="cd04301">
    <property type="entry name" value="NAT_SF"/>
    <property type="match status" value="1"/>
</dbReference>
<dbReference type="RefSeq" id="WP_008327965.1">
    <property type="nucleotide sequence ID" value="NZ_CH902578.1"/>
</dbReference>
<dbReference type="Proteomes" id="UP000002931">
    <property type="component" value="Unassembled WGS sequence"/>
</dbReference>